<reference evidence="5" key="1">
    <citation type="journal article" date="2019" name="Gigascience">
        <title>De novo genome assembly of the endangered Acer yangbiense, a plant species with extremely small populations endemic to Yunnan Province, China.</title>
        <authorList>
            <person name="Yang J."/>
            <person name="Wariss H.M."/>
            <person name="Tao L."/>
            <person name="Zhang R."/>
            <person name="Yun Q."/>
            <person name="Hollingsworth P."/>
            <person name="Dao Z."/>
            <person name="Luo G."/>
            <person name="Guo H."/>
            <person name="Ma Y."/>
            <person name="Sun W."/>
        </authorList>
    </citation>
    <scope>NUCLEOTIDE SEQUENCE [LARGE SCALE GENOMIC DNA]</scope>
    <source>
        <strain evidence="5">cv. br00</strain>
    </source>
</reference>
<evidence type="ECO:0000256" key="2">
    <source>
        <dbReference type="SAM" id="MobiDB-lite"/>
    </source>
</evidence>
<dbReference type="PANTHER" id="PTHR47219:SF9">
    <property type="entry name" value="GTPASE ACTIVATING PROTEIN AND CENTROSOME-ASSOCIATED, ISOFORM B"/>
    <property type="match status" value="1"/>
</dbReference>
<name>A0A5N5JNB2_9ROSI</name>
<dbReference type="Gene3D" id="1.10.8.270">
    <property type="entry name" value="putative rabgap domain of human tbc1 domain family member 14 like domains"/>
    <property type="match status" value="1"/>
</dbReference>
<accession>A0A5N5JNB2</accession>
<keyword evidence="5" id="KW-1185">Reference proteome</keyword>
<dbReference type="GO" id="GO:0031267">
    <property type="term" value="F:small GTPase binding"/>
    <property type="evidence" value="ECO:0007669"/>
    <property type="project" value="TreeGrafter"/>
</dbReference>
<evidence type="ECO:0000313" key="4">
    <source>
        <dbReference type="EMBL" id="KAB5516557.1"/>
    </source>
</evidence>
<protein>
    <recommendedName>
        <fullName evidence="3">Rab-GAP TBC domain-containing protein</fullName>
    </recommendedName>
</protein>
<dbReference type="Gene3D" id="1.10.472.80">
    <property type="entry name" value="Ypt/Rab-GAP domain of gyp1p, domain 3"/>
    <property type="match status" value="1"/>
</dbReference>
<gene>
    <name evidence="4" type="ORF">DKX38_027205</name>
</gene>
<feature type="domain" description="Rab-GAP TBC" evidence="3">
    <location>
        <begin position="1746"/>
        <end position="1937"/>
    </location>
</feature>
<sequence length="2020" mass="230463">MEKKKIDEYEPGPLPSPRPLDRFGFVKQEVNNSPHGLTKGKSAYEFEREERRVRKWRKMIGVGGSEWKHYVRRNPRVVKRCIRKGVPDCLRGLVWQLISGSRDILLMNPGVYECLKFLGLVCDLRLVSGLPCQGELGLLPCGIPKCLSNSSMEKKKIDEYEPGPLPSPRPLDRFGFVKQEVNNSPHGLTKGKSAYEFEREERRVRKWRKMIGVGGSEWKHYVRRNPRVVKRCIRKGVPDCLRGLVWQLISGSRDILLMNPGVYECLKFLGLVCDLRLVSGLPCQGELGLLPCGIPKCLSNSSMEKKKIDEYEPGPLPSPRPLDRFGFVKQEVNNSPHGLTKGKSAYEFEREERRVRKWRKMIGVGGSEWKHYVRRNPRVVKRCIRKGVPDCLRGLVWQLISGSRDILLMNPGVYECLKFLGLVCDLRLVSGLPCQGELGLLPCGIPKCLSNSSMEKKKIDEYEPGPLPSPRPLDRFGFVKQEVNNSPHGLTKGKSAYEFEREERRVRKWRKMIGVGGSEWKHYVRRNPRVVKRCIRKGVPDCLRGLVWQLISGSRDILLMNPGVYECLKFLGLVCDLRLVSGLPCQGELGLLPCGIPKCLSNSSMEKKKIDEYEPGPLPSPRPLDRFGFVKQEVNNSPHGLTKGKSAYEFEREERRVRKWRKMIGVGGSEWKHYVRRNPRVVKRCIRKGVPDCLRGLVWQLISGSRDILLMNPGVYECLKFLGLVCDLRLVSGLPCQGELGLLPCGIPKCLSNSSMEKKKIDEYEPGPLPSPRPLDRFGFVKQEVNNSPHGLTKGKSAYEFEREERRVRKWRKMIGVGGSEWKHYVRRNPRVVKRCIRKGVPDCLRGLVWQLISGSRDILLMNPGVYECLKFLGLVCDLRLVSGLPCQGELGLLPCGIPKCLSNSSMEKKKIDEYEPGPLPSPRPLDRFGFVKQEVNNSPHGLTKGKSAYEFEREERRVRKWRKMIGVGGSEWKHYVRRNPRVVKRCIRKGVPDCLRGLVWQLISGSRDILLMNPGVYECLKFLGLVCDLRLVSGLPCQGELGLLPCGIPKCLSNSSMEKKKIDEYEPGPLPSPRPLDRFGFVKQEVNNSPHGLTKGKSAYEFEREERRVRKWRKMIGVGGSEWKHYVRRNPRVVKRCIRKGVPDCLRGLVWQLISGSRDILLMNPGVYECLKFLGLVCDLRLVSGLPCQGELGLLPCGIPKCLSNSSMEKKKIDEYEPGPLPSPRPLDRFGFVKQEVNNSPHGLTKGKSAYEFEREERRVRKWRKMIGVGGSEWKHYVRRNPRVVKRCIRKGVPDCLRGLVWQLISGSRDILLMNPGVYECLKFLGLVCDLRLVSGLPCQGELGLLPCGIPKCLSNSSMEKKKIDEYEPGPLPSPRPLDRFGFVKQEVNNSPHGLTKGKSAYEFEREERRVRKWRKMIGVGGSEWKHYVRRNPRVVKRCIRKGVPDCLRGLVWQLISGSRDILLMNPGVYECLKFLGLVCDLRLVSGLPCQGELGLLPCGIPKCLSNSSMEKKKIDEYEPGPLPSPRPLDRFGFVKQEVNNSPHGLTKGKSAYEFEREERRVRKWRKMIGVGGSEWKHYVRRNPRVVKRCIRKGVPDCLRGLVWQLISGSRDILLMNPGVYECLKFLGLVCDLRLVSGLPCQGELGLLPCGIPKCLSNSSMEKKKIDEYEPGPLPSPRPLDRFGFVKQEVNNSPHGLTKGKSAYEFEREERRVRKWRKMIGVGGSEWKHYVRRNPRVVKRCIRKGVPDCLRGLVWQLISGSRDILLMNPGVYEQLVIYETSASELDIIRDISRTFPSHVFFQQRHGPGQRSLYNVLKAYSVYDRDVGYVQGMGFLAGLLLLYMSEEDAFWLLVALLKGAVHAPMEGLYQVGLPLVQQYLCQFDCLMKEHMPKLGEHFTQEMINPSMYASQWFITVFSYSFPFHLALRIWDVFLYEGVKIVFKVGLALLKFCHDDLVKLPFEKLIHALRNFPEGAMDPDTLLPMANSIKVLSLSGWRMFNQSKKLSFISTLHSTIISHLL</sequence>
<dbReference type="FunFam" id="1.10.8.270:FF:000001">
    <property type="entry name" value="TBC1 domain family member 1"/>
    <property type="match status" value="1"/>
</dbReference>
<evidence type="ECO:0000259" key="3">
    <source>
        <dbReference type="PROSITE" id="PS50086"/>
    </source>
</evidence>
<feature type="region of interest" description="Disordered" evidence="2">
    <location>
        <begin position="1"/>
        <end position="20"/>
    </location>
</feature>
<dbReference type="InterPro" id="IPR000195">
    <property type="entry name" value="Rab-GAP-TBC_dom"/>
</dbReference>
<dbReference type="PANTHER" id="PTHR47219">
    <property type="entry name" value="RAB GTPASE-ACTIVATING PROTEIN 1-LIKE"/>
    <property type="match status" value="1"/>
</dbReference>
<evidence type="ECO:0000256" key="1">
    <source>
        <dbReference type="ARBA" id="ARBA00022468"/>
    </source>
</evidence>
<keyword evidence="1" id="KW-0343">GTPase activation</keyword>
<dbReference type="Pfam" id="PF00566">
    <property type="entry name" value="RabGAP-TBC"/>
    <property type="match status" value="1"/>
</dbReference>
<dbReference type="InterPro" id="IPR050302">
    <property type="entry name" value="Rab_GAP_TBC_domain"/>
</dbReference>
<dbReference type="FunFam" id="1.10.472.80:FF:000027">
    <property type="entry name" value="GTPase activating protein (Evi5)"/>
    <property type="match status" value="1"/>
</dbReference>
<proteinExistence type="predicted"/>
<dbReference type="PROSITE" id="PS50086">
    <property type="entry name" value="TBC_RABGAP"/>
    <property type="match status" value="1"/>
</dbReference>
<comment type="caution">
    <text evidence="4">The sequence shown here is derived from an EMBL/GenBank/DDBJ whole genome shotgun (WGS) entry which is preliminary data.</text>
</comment>
<dbReference type="GO" id="GO:0005096">
    <property type="term" value="F:GTPase activator activity"/>
    <property type="evidence" value="ECO:0007669"/>
    <property type="project" value="UniProtKB-KW"/>
</dbReference>
<dbReference type="FunFam" id="1.10.10.750:FF:000010">
    <property type="entry name" value="EVI5-like protein isoform X1"/>
    <property type="match status" value="12"/>
</dbReference>
<dbReference type="SMART" id="SM00164">
    <property type="entry name" value="TBC"/>
    <property type="match status" value="1"/>
</dbReference>
<dbReference type="Proteomes" id="UP000326939">
    <property type="component" value="Chromosome 17"/>
</dbReference>
<dbReference type="EMBL" id="VDCV01000017">
    <property type="protein sequence ID" value="KAB5516557.1"/>
    <property type="molecule type" value="Genomic_DNA"/>
</dbReference>
<dbReference type="Gene3D" id="1.10.10.750">
    <property type="entry name" value="Ypt/Rab-GAP domain of gyp1p, domain 1"/>
    <property type="match status" value="12"/>
</dbReference>
<evidence type="ECO:0000313" key="5">
    <source>
        <dbReference type="Proteomes" id="UP000326939"/>
    </source>
</evidence>
<dbReference type="SUPFAM" id="SSF47923">
    <property type="entry name" value="Ypt/Rab-GAP domain of gyp1p"/>
    <property type="match status" value="2"/>
</dbReference>
<organism evidence="4 5">
    <name type="scientific">Salix brachista</name>
    <dbReference type="NCBI Taxonomy" id="2182728"/>
    <lineage>
        <taxon>Eukaryota</taxon>
        <taxon>Viridiplantae</taxon>
        <taxon>Streptophyta</taxon>
        <taxon>Embryophyta</taxon>
        <taxon>Tracheophyta</taxon>
        <taxon>Spermatophyta</taxon>
        <taxon>Magnoliopsida</taxon>
        <taxon>eudicotyledons</taxon>
        <taxon>Gunneridae</taxon>
        <taxon>Pentapetalae</taxon>
        <taxon>rosids</taxon>
        <taxon>fabids</taxon>
        <taxon>Malpighiales</taxon>
        <taxon>Salicaceae</taxon>
        <taxon>Saliceae</taxon>
        <taxon>Salix</taxon>
    </lineage>
</organism>
<dbReference type="InterPro" id="IPR035969">
    <property type="entry name" value="Rab-GAP_TBC_sf"/>
</dbReference>